<dbReference type="EMBL" id="CP046640">
    <property type="protein sequence ID" value="QTL98244.1"/>
    <property type="molecule type" value="Genomic_DNA"/>
</dbReference>
<evidence type="ECO:0000313" key="1">
    <source>
        <dbReference type="EMBL" id="QTL98244.1"/>
    </source>
</evidence>
<reference evidence="1" key="1">
    <citation type="submission" date="2019-12" db="EMBL/GenBank/DDBJ databases">
        <authorList>
            <person name="zhang j."/>
            <person name="sun C.M."/>
        </authorList>
    </citation>
    <scope>NUCLEOTIDE SEQUENCE</scope>
    <source>
        <strain evidence="1">NS-1</strain>
    </source>
</reference>
<accession>A0A8A7KJD8</accession>
<dbReference type="Proteomes" id="UP000665020">
    <property type="component" value="Chromosome"/>
</dbReference>
<dbReference type="AlphaFoldDB" id="A0A8A7KJD8"/>
<dbReference type="KEGG" id="ifn:GM661_09760"/>
<gene>
    <name evidence="1" type="ORF">GM661_09760</name>
</gene>
<evidence type="ECO:0000313" key="2">
    <source>
        <dbReference type="Proteomes" id="UP000665020"/>
    </source>
</evidence>
<organism evidence="1 2">
    <name type="scientific">Iocasia fonsfrigidae</name>
    <dbReference type="NCBI Taxonomy" id="2682810"/>
    <lineage>
        <taxon>Bacteria</taxon>
        <taxon>Bacillati</taxon>
        <taxon>Bacillota</taxon>
        <taxon>Clostridia</taxon>
        <taxon>Halanaerobiales</taxon>
        <taxon>Halanaerobiaceae</taxon>
        <taxon>Iocasia</taxon>
    </lineage>
</organism>
<proteinExistence type="predicted"/>
<sequence>MLLNTECWINLLRILKDFGYELNGSTNNLENQKFLWEIIINIKENMQDELEQSIRVNMQLCYLLEESEQIKDINAPLFRLNHILEQDFYRFDNDPYKGLKNFHKLIISSYGNINNFLSELKIVKENLSFVRKRIDQELIEKYNYLKEISLPLRGYEKMRMALLTILKKFTELHIIVSNPQAQEKLREEINEFINCYKVQYTKEHEYYHQKLSDFYGNLYSLPEYNALDNLSNIRIIKVAYNMKPIKKYIETFFPDQCEVINLNEILKKKVKCNCGFNLGERITIPSLKKIKPMLRKGIKEYLSQLQNKRFKGLFENYLTYNNNSFLIELLEINPANLNGSINKINKELIKEINEALSSTYPLKVSLEEIASYLDASYPVNQLDLLREDLEKGLEIIIKNKMGGMENIIMDDIIINLIK</sequence>
<name>A0A8A7KJD8_9FIRM</name>
<keyword evidence="2" id="KW-1185">Reference proteome</keyword>
<protein>
    <submittedName>
        <fullName evidence="1">Uncharacterized protein</fullName>
    </submittedName>
</protein>
<dbReference type="RefSeq" id="WP_230866696.1">
    <property type="nucleotide sequence ID" value="NZ_CP046640.1"/>
</dbReference>